<organism evidence="1 2">
    <name type="scientific">Choristoneura fumiferana</name>
    <name type="common">Spruce budworm moth</name>
    <name type="synonym">Archips fumiferana</name>
    <dbReference type="NCBI Taxonomy" id="7141"/>
    <lineage>
        <taxon>Eukaryota</taxon>
        <taxon>Metazoa</taxon>
        <taxon>Ecdysozoa</taxon>
        <taxon>Arthropoda</taxon>
        <taxon>Hexapoda</taxon>
        <taxon>Insecta</taxon>
        <taxon>Pterygota</taxon>
        <taxon>Neoptera</taxon>
        <taxon>Endopterygota</taxon>
        <taxon>Lepidoptera</taxon>
        <taxon>Glossata</taxon>
        <taxon>Ditrysia</taxon>
        <taxon>Tortricoidea</taxon>
        <taxon>Tortricidae</taxon>
        <taxon>Tortricinae</taxon>
        <taxon>Choristoneura</taxon>
    </lineage>
</organism>
<proteinExistence type="predicted"/>
<dbReference type="EMBL" id="CM046111">
    <property type="protein sequence ID" value="KAI8425226.1"/>
    <property type="molecule type" value="Genomic_DNA"/>
</dbReference>
<comment type="caution">
    <text evidence="1">The sequence shown here is derived from an EMBL/GenBank/DDBJ whole genome shotgun (WGS) entry which is preliminary data.</text>
</comment>
<name>A0ACC0JM45_CHOFU</name>
<evidence type="ECO:0000313" key="1">
    <source>
        <dbReference type="EMBL" id="KAI8425226.1"/>
    </source>
</evidence>
<evidence type="ECO:0000313" key="2">
    <source>
        <dbReference type="Proteomes" id="UP001064048"/>
    </source>
</evidence>
<reference evidence="1 2" key="1">
    <citation type="journal article" date="2022" name="Genome Biol. Evol.">
        <title>The Spruce Budworm Genome: Reconstructing the Evolutionary History of Antifreeze Proteins.</title>
        <authorList>
            <person name="Beliveau C."/>
            <person name="Gagne P."/>
            <person name="Picq S."/>
            <person name="Vernygora O."/>
            <person name="Keeling C.I."/>
            <person name="Pinkney K."/>
            <person name="Doucet D."/>
            <person name="Wen F."/>
            <person name="Johnston J.S."/>
            <person name="Maaroufi H."/>
            <person name="Boyle B."/>
            <person name="Laroche J."/>
            <person name="Dewar K."/>
            <person name="Juretic N."/>
            <person name="Blackburn G."/>
            <person name="Nisole A."/>
            <person name="Brunet B."/>
            <person name="Brandao M."/>
            <person name="Lumley L."/>
            <person name="Duan J."/>
            <person name="Quan G."/>
            <person name="Lucarotti C.J."/>
            <person name="Roe A.D."/>
            <person name="Sperling F.A.H."/>
            <person name="Levesque R.C."/>
            <person name="Cusson M."/>
        </authorList>
    </citation>
    <scope>NUCLEOTIDE SEQUENCE [LARGE SCALE GENOMIC DNA]</scope>
    <source>
        <strain evidence="1">Glfc:IPQL:Cfum</strain>
    </source>
</reference>
<protein>
    <submittedName>
        <fullName evidence="1">Uncharacterized protein</fullName>
    </submittedName>
</protein>
<gene>
    <name evidence="1" type="ORF">MSG28_007032</name>
</gene>
<keyword evidence="2" id="KW-1185">Reference proteome</keyword>
<accession>A0ACC0JM45</accession>
<dbReference type="Proteomes" id="UP001064048">
    <property type="component" value="Chromosome 11"/>
</dbReference>
<sequence>MHKYVVCALALFAVALAAPQHDQAPVQILKQEADVNPEGYHFEFETSDGTSRQEQGTLKQITEDHKAIEVSGSYRYTAPDGVVYAVTYTADENGFQPQEHVEHPGQDQSQQYPQYQQ</sequence>